<keyword evidence="2 5" id="KW-0812">Transmembrane</keyword>
<comment type="caution">
    <text evidence="7">The sequence shown here is derived from an EMBL/GenBank/DDBJ whole genome shotgun (WGS) entry which is preliminary data.</text>
</comment>
<feature type="transmembrane region" description="Helical" evidence="5">
    <location>
        <begin position="102"/>
        <end position="120"/>
    </location>
</feature>
<evidence type="ECO:0000256" key="2">
    <source>
        <dbReference type="ARBA" id="ARBA00022692"/>
    </source>
</evidence>
<dbReference type="AlphaFoldDB" id="A0A4R7Q0Q4"/>
<sequence length="368" mass="41560">MKILKYLILIMLLWGIPSFFSYDVSIGSKLSFLTYGLLLLYYFLSAKNKLILPFLILGLLYFAISALSYVDNSLNYITELIKYIILILAGGEIVRKTTINEFFVMLMLGACSILIHAMLFQDGFGRYSGLYLNPNGAGFICIIGYCLSFDITKRNLQILGQFIFTLAGITTFSRTFIILWLLVSTISILANRKNTLNFVFGLGAIVIAYSLATFMQLNTTRFNAFENLLNSDTNSTAQAIIQEDSRMDTWSQYYSMILDRPLLGNGYQVMSGLDSRKQGVHNTFLMVLGESGIIPFLLIVTIYLYLLLSSIKYLHIASHKLMLSIVLIAILMTMHNYFDNYVIIFTSMWLFASITNNVNSGIQPLSSI</sequence>
<feature type="transmembrane region" description="Helical" evidence="5">
    <location>
        <begin position="313"/>
        <end position="334"/>
    </location>
</feature>
<feature type="transmembrane region" description="Helical" evidence="5">
    <location>
        <begin position="51"/>
        <end position="70"/>
    </location>
</feature>
<dbReference type="PANTHER" id="PTHR37422:SF17">
    <property type="entry name" value="O-ANTIGEN LIGASE"/>
    <property type="match status" value="1"/>
</dbReference>
<dbReference type="Pfam" id="PF04932">
    <property type="entry name" value="Wzy_C"/>
    <property type="match status" value="1"/>
</dbReference>
<keyword evidence="8" id="KW-1185">Reference proteome</keyword>
<name>A0A4R7Q0Q4_9FLAO</name>
<keyword evidence="4 5" id="KW-0472">Membrane</keyword>
<dbReference type="Proteomes" id="UP000294689">
    <property type="component" value="Unassembled WGS sequence"/>
</dbReference>
<evidence type="ECO:0000256" key="5">
    <source>
        <dbReference type="SAM" id="Phobius"/>
    </source>
</evidence>
<feature type="transmembrane region" description="Helical" evidence="5">
    <location>
        <begin position="196"/>
        <end position="215"/>
    </location>
</feature>
<dbReference type="GO" id="GO:0016020">
    <property type="term" value="C:membrane"/>
    <property type="evidence" value="ECO:0007669"/>
    <property type="project" value="UniProtKB-SubCell"/>
</dbReference>
<feature type="transmembrane region" description="Helical" evidence="5">
    <location>
        <begin position="7"/>
        <end position="22"/>
    </location>
</feature>
<feature type="transmembrane region" description="Helical" evidence="5">
    <location>
        <begin position="284"/>
        <end position="307"/>
    </location>
</feature>
<feature type="transmembrane region" description="Helical" evidence="5">
    <location>
        <begin position="76"/>
        <end position="95"/>
    </location>
</feature>
<keyword evidence="7" id="KW-0436">Ligase</keyword>
<dbReference type="InterPro" id="IPR007016">
    <property type="entry name" value="O-antigen_ligase-rel_domated"/>
</dbReference>
<dbReference type="InterPro" id="IPR051533">
    <property type="entry name" value="WaaL-like"/>
</dbReference>
<dbReference type="EMBL" id="SOBW01000008">
    <property type="protein sequence ID" value="TDU40010.1"/>
    <property type="molecule type" value="Genomic_DNA"/>
</dbReference>
<gene>
    <name evidence="7" type="ORF">BXY82_2049</name>
</gene>
<feature type="transmembrane region" description="Helical" evidence="5">
    <location>
        <begin position="163"/>
        <end position="190"/>
    </location>
</feature>
<feature type="domain" description="O-antigen ligase-related" evidence="6">
    <location>
        <begin position="162"/>
        <end position="299"/>
    </location>
</feature>
<dbReference type="PANTHER" id="PTHR37422">
    <property type="entry name" value="TEICHURONIC ACID BIOSYNTHESIS PROTEIN TUAE"/>
    <property type="match status" value="1"/>
</dbReference>
<feature type="transmembrane region" description="Helical" evidence="5">
    <location>
        <begin position="132"/>
        <end position="151"/>
    </location>
</feature>
<dbReference type="RefSeq" id="WP_133758054.1">
    <property type="nucleotide sequence ID" value="NZ_SOBW01000008.1"/>
</dbReference>
<evidence type="ECO:0000256" key="3">
    <source>
        <dbReference type="ARBA" id="ARBA00022989"/>
    </source>
</evidence>
<dbReference type="GO" id="GO:0016874">
    <property type="term" value="F:ligase activity"/>
    <property type="evidence" value="ECO:0007669"/>
    <property type="project" value="UniProtKB-KW"/>
</dbReference>
<accession>A0A4R7Q0Q4</accession>
<evidence type="ECO:0000256" key="4">
    <source>
        <dbReference type="ARBA" id="ARBA00023136"/>
    </source>
</evidence>
<protein>
    <submittedName>
        <fullName evidence="7">O-antigen ligase-like membrane protein</fullName>
    </submittedName>
</protein>
<evidence type="ECO:0000313" key="7">
    <source>
        <dbReference type="EMBL" id="TDU40010.1"/>
    </source>
</evidence>
<dbReference type="OrthoDB" id="695378at2"/>
<keyword evidence="3 5" id="KW-1133">Transmembrane helix</keyword>
<organism evidence="7 8">
    <name type="scientific">Gelidibacter sediminis</name>
    <dbReference type="NCBI Taxonomy" id="1608710"/>
    <lineage>
        <taxon>Bacteria</taxon>
        <taxon>Pseudomonadati</taxon>
        <taxon>Bacteroidota</taxon>
        <taxon>Flavobacteriia</taxon>
        <taxon>Flavobacteriales</taxon>
        <taxon>Flavobacteriaceae</taxon>
        <taxon>Gelidibacter</taxon>
    </lineage>
</organism>
<reference evidence="7 8" key="1">
    <citation type="submission" date="2019-03" db="EMBL/GenBank/DDBJ databases">
        <title>Genomic Encyclopedia of Archaeal and Bacterial Type Strains, Phase II (KMG-II): from individual species to whole genera.</title>
        <authorList>
            <person name="Goeker M."/>
        </authorList>
    </citation>
    <scope>NUCLEOTIDE SEQUENCE [LARGE SCALE GENOMIC DNA]</scope>
    <source>
        <strain evidence="7 8">DSM 28135</strain>
    </source>
</reference>
<evidence type="ECO:0000313" key="8">
    <source>
        <dbReference type="Proteomes" id="UP000294689"/>
    </source>
</evidence>
<evidence type="ECO:0000256" key="1">
    <source>
        <dbReference type="ARBA" id="ARBA00004141"/>
    </source>
</evidence>
<feature type="transmembrane region" description="Helical" evidence="5">
    <location>
        <begin position="28"/>
        <end position="44"/>
    </location>
</feature>
<proteinExistence type="predicted"/>
<evidence type="ECO:0000259" key="6">
    <source>
        <dbReference type="Pfam" id="PF04932"/>
    </source>
</evidence>
<comment type="subcellular location">
    <subcellularLocation>
        <location evidence="1">Membrane</location>
        <topology evidence="1">Multi-pass membrane protein</topology>
    </subcellularLocation>
</comment>